<keyword evidence="2" id="KW-0472">Membrane</keyword>
<feature type="region of interest" description="Disordered" evidence="1">
    <location>
        <begin position="190"/>
        <end position="213"/>
    </location>
</feature>
<keyword evidence="4" id="KW-1185">Reference proteome</keyword>
<feature type="transmembrane region" description="Helical" evidence="2">
    <location>
        <begin position="36"/>
        <end position="58"/>
    </location>
</feature>
<evidence type="ECO:0000256" key="1">
    <source>
        <dbReference type="SAM" id="MobiDB-lite"/>
    </source>
</evidence>
<dbReference type="Proteomes" id="UP000481109">
    <property type="component" value="Unassembled WGS sequence"/>
</dbReference>
<evidence type="ECO:0000313" key="3">
    <source>
        <dbReference type="EMBL" id="NGO79249.1"/>
    </source>
</evidence>
<keyword evidence="2" id="KW-0812">Transmembrane</keyword>
<keyword evidence="2" id="KW-1133">Transmembrane helix</keyword>
<gene>
    <name evidence="3" type="ORF">G6045_26875</name>
</gene>
<evidence type="ECO:0000256" key="2">
    <source>
        <dbReference type="SAM" id="Phobius"/>
    </source>
</evidence>
<evidence type="ECO:0000313" key="4">
    <source>
        <dbReference type="Proteomes" id="UP000481109"/>
    </source>
</evidence>
<name>A0A6G4XNT9_9ACTN</name>
<dbReference type="AlphaFoldDB" id="A0A6G4XNT9"/>
<dbReference type="EMBL" id="JAAKZW010000140">
    <property type="protein sequence ID" value="NGO79249.1"/>
    <property type="molecule type" value="Genomic_DNA"/>
</dbReference>
<reference evidence="3 4" key="1">
    <citation type="submission" date="2020-02" db="EMBL/GenBank/DDBJ databases">
        <title>Whole-genome analyses of novel actinobacteria.</title>
        <authorList>
            <person name="Sahin N."/>
            <person name="Tokatli A."/>
        </authorList>
    </citation>
    <scope>NUCLEOTIDE SEQUENCE [LARGE SCALE GENOMIC DNA]</scope>
    <source>
        <strain evidence="3 4">YC504</strain>
    </source>
</reference>
<accession>A0A6G4XNT9</accession>
<proteinExistence type="predicted"/>
<organism evidence="3 4">
    <name type="scientific">Streptomyces mesophilus</name>
    <dbReference type="NCBI Taxonomy" id="1775132"/>
    <lineage>
        <taxon>Bacteria</taxon>
        <taxon>Bacillati</taxon>
        <taxon>Actinomycetota</taxon>
        <taxon>Actinomycetes</taxon>
        <taxon>Kitasatosporales</taxon>
        <taxon>Streptomycetaceae</taxon>
        <taxon>Streptomyces</taxon>
    </lineage>
</organism>
<comment type="caution">
    <text evidence="3">The sequence shown here is derived from an EMBL/GenBank/DDBJ whole genome shotgun (WGS) entry which is preliminary data.</text>
</comment>
<sequence>MHEFKAFHSLGLWIARRRHQIGPGAHGAGYTQAQTALIFGFLFVALVETVVLAFLIPWPTVHAIVTFIDVYGVLQILGLHAACVTRPHVADADGSLRLRYGALFDLRIRAEDMLSVRVDRRYPQGKHFQLSEDGVLDVLVGGQTTVTVELAEPVTFVRPLGARGQARVFRFNADDPAALVAALKQARAGEEASRAGEKAPRAAEEAQGHAGAN</sequence>
<feature type="compositionally biased region" description="Basic and acidic residues" evidence="1">
    <location>
        <begin position="190"/>
        <end position="207"/>
    </location>
</feature>
<protein>
    <submittedName>
        <fullName evidence="3">Uncharacterized protein</fullName>
    </submittedName>
</protein>